<evidence type="ECO:0000256" key="4">
    <source>
        <dbReference type="ARBA" id="ARBA00023136"/>
    </source>
</evidence>
<name>A0A150G700_GONPE</name>
<feature type="transmembrane region" description="Helical" evidence="6">
    <location>
        <begin position="1228"/>
        <end position="1249"/>
    </location>
</feature>
<evidence type="ECO:0000256" key="6">
    <source>
        <dbReference type="SAM" id="Phobius"/>
    </source>
</evidence>
<feature type="region of interest" description="Disordered" evidence="5">
    <location>
        <begin position="2390"/>
        <end position="2471"/>
    </location>
</feature>
<keyword evidence="4 6" id="KW-0472">Membrane</keyword>
<dbReference type="OrthoDB" id="536369at2759"/>
<dbReference type="InterPro" id="IPR051223">
    <property type="entry name" value="Polycystin"/>
</dbReference>
<dbReference type="Proteomes" id="UP000075714">
    <property type="component" value="Unassembled WGS sequence"/>
</dbReference>
<dbReference type="PANTHER" id="PTHR10877:SF183">
    <property type="entry name" value="AT14535P-RELATED"/>
    <property type="match status" value="1"/>
</dbReference>
<feature type="compositionally biased region" description="Low complexity" evidence="5">
    <location>
        <begin position="1378"/>
        <end position="1393"/>
    </location>
</feature>
<dbReference type="InterPro" id="IPR013122">
    <property type="entry name" value="PKD1_2_channel"/>
</dbReference>
<evidence type="ECO:0000313" key="9">
    <source>
        <dbReference type="Proteomes" id="UP000075714"/>
    </source>
</evidence>
<feature type="region of interest" description="Disordered" evidence="5">
    <location>
        <begin position="1003"/>
        <end position="1038"/>
    </location>
</feature>
<gene>
    <name evidence="8" type="ORF">GPECTOR_52g46</name>
</gene>
<feature type="transmembrane region" description="Helical" evidence="6">
    <location>
        <begin position="1476"/>
        <end position="1504"/>
    </location>
</feature>
<keyword evidence="2 6" id="KW-0812">Transmembrane</keyword>
<keyword evidence="9" id="KW-1185">Reference proteome</keyword>
<feature type="region of interest" description="Disordered" evidence="5">
    <location>
        <begin position="2039"/>
        <end position="2062"/>
    </location>
</feature>
<feature type="region of interest" description="Disordered" evidence="5">
    <location>
        <begin position="1873"/>
        <end position="1903"/>
    </location>
</feature>
<feature type="region of interest" description="Disordered" evidence="5">
    <location>
        <begin position="2488"/>
        <end position="2508"/>
    </location>
</feature>
<feature type="region of interest" description="Disordered" evidence="5">
    <location>
        <begin position="2166"/>
        <end position="2187"/>
    </location>
</feature>
<feature type="region of interest" description="Disordered" evidence="5">
    <location>
        <begin position="1378"/>
        <end position="1399"/>
    </location>
</feature>
<keyword evidence="3 6" id="KW-1133">Transmembrane helix</keyword>
<evidence type="ECO:0000256" key="3">
    <source>
        <dbReference type="ARBA" id="ARBA00022989"/>
    </source>
</evidence>
<protein>
    <recommendedName>
        <fullName evidence="7">Polycystin cation channel PKD1/PKD2 domain-containing protein</fullName>
    </recommendedName>
</protein>
<proteinExistence type="predicted"/>
<comment type="caution">
    <text evidence="8">The sequence shown here is derived from an EMBL/GenBank/DDBJ whole genome shotgun (WGS) entry which is preliminary data.</text>
</comment>
<feature type="compositionally biased region" description="Low complexity" evidence="5">
    <location>
        <begin position="2390"/>
        <end position="2408"/>
    </location>
</feature>
<comment type="subcellular location">
    <subcellularLocation>
        <location evidence="1">Membrane</location>
        <topology evidence="1">Multi-pass membrane protein</topology>
    </subcellularLocation>
</comment>
<feature type="compositionally biased region" description="Low complexity" evidence="5">
    <location>
        <begin position="1873"/>
        <end position="1887"/>
    </location>
</feature>
<dbReference type="EMBL" id="LSYV01000053">
    <property type="protein sequence ID" value="KXZ45646.1"/>
    <property type="molecule type" value="Genomic_DNA"/>
</dbReference>
<evidence type="ECO:0000256" key="2">
    <source>
        <dbReference type="ARBA" id="ARBA00022692"/>
    </source>
</evidence>
<feature type="domain" description="Polycystin cation channel PKD1/PKD2" evidence="7">
    <location>
        <begin position="1447"/>
        <end position="1531"/>
    </location>
</feature>
<feature type="transmembrane region" description="Helical" evidence="6">
    <location>
        <begin position="1554"/>
        <end position="1582"/>
    </location>
</feature>
<dbReference type="STRING" id="33097.A0A150G700"/>
<feature type="transmembrane region" description="Helical" evidence="6">
    <location>
        <begin position="1319"/>
        <end position="1341"/>
    </location>
</feature>
<sequence>MSLIGAAEVVVQVYDTYIERGGTAIDLRDGQVLYEAADSAGNVARRQRLVWVRDDCQLQGEFRCRGSLQCSVFRSCDAALQAALGRTSSAASNSSADSLLPTITGSSIGAAVVATVTQQAVERPPDNVPPTIRIIGTGQLYTSDDGIMGMIDVVYVGSSFTDPGVTAEDLVPAGGASSAAILDLTSSVVTSIRAPGGAVVASVSTDAPTGASDAGGLPYVISYDVIDSYGNHASTVYRRVYVLCEPPEFECPGSGPDQVWTCSSGGICGVAMPQSAALVVLGLRIDSSSTSFVVGSTGGSGSTSAALGAGSTSAALLDAASQQSAVPRLLLNSPPTLTVKRGTAYAPCRGGLQEACDPGFTATLNATGDLGSIVRACPGGVADPLPYEVVGLQYCHVDTGSPGTYTVSFHLEWPSVGELVVYRRVVVEDDCSDAGQVPTAAAPCEPLAFATDAEDGNLTAAIVLCPPDDCSKERCSSHRADRKQPSECGVNTVTAPVGATFRLLFVVYDSGGYNATVERVVTVVSPCAEGQHACEDAGGGVVCSNVTCEQRQAVASLAAGAAAAGGASTLSTGASTNASDRASSPRLFLLPGMHPSNLSQAESNQTLFLVYLRPAPWSIAPCAAFADGLPPRPASCAAIANASSTGADLTAAIATTVEAVCPAAGSAEDADGGAFPPPCSGCTVTGLTTGACLPGRYRVVYTVADDDGGASAAVALQLDVYVEQLTSQMFNISLHASGTAALSTDRAAAESLAASLARNESARFEALSPTLQALGVPAGSVRSIASIVAPSVEFGVLPAGSAAAPSRAAAPPPSATLHYTVRTLTQEALNDQAAIASVVPGLDDKLTAVDKVGVEAPGQSCGSEGCQAYRGQAVALKTDAIEALDAAAAKADEMLALQDATLAAQGASAVAMGSALTLLQATLHEAQAAAALNRLTTSQILGGLGISAGGDSSSGEGSGDSQYAACVFQRGVGAAFSFRTNWTAVQSGTASAFYAAGSGPINGDSSGKSSDGGAATGGDEAGVPPPQSPPSVRRRMRHTGPDAVVANQRRRLTVSGMQQSSARRRATGASQLFSAPCRYAYDLWDVRNQERSRYAGGHNKVLLGLMLHQGSPERSPTGYPYGFFHEPLEHFPPGYPVLFDTRLSAQRAEQALTYVRDGSYLSSTLSRSLRAQMVTYNAEAEVFGYWRVDFTWSDSGVIEAKTSLMGLPAISYGDSITNLQVSKFLPDFFMVLLVVLYICMTLYDIVVQLRAQRAIGRRQAGSGAAAAAAAPTRRNRVRPGRAHGGGKSSLDPWDDAFEDIDDARADGRRKYTPRMGAKWVVYEVAVCALMAAAVGVFYTYAVRLAVRDDFTSRFDVYDADAHAPARFFMLRRRTSDGATTSGTGANSSDAASATGGGGTAGLEGAAAELSVAAGSPGRWRMEADAQPLRYAAGMLARVDDMYDSVVLYTFLQGLVLLAIVVRWLHYISFQSRLSIIAGTLVLALPDLLHFAAVVFTCIIMFGAAAGLGFGTSTARLSSMSSSIQLMLQYVLLFDDSGVFNKLLRPEREKGPAEWALAGLLYCVGPIFFLFVLSSFILAFLAWPFGELKYAVSGLPGVPQDIVTILGWYWQRIVHGAPKNKLLQRWLEAWLAKNNNRSFMYRVTKSFMLAYKSFTAAGVKPGGAGGAGGPLVPGASRTASESSSKWPTLAAKSVELGKAGGTINGLALTGALRAISRARLHTLPGDSLRPGSSGLSGVALTFPSRPTSPLGSPAVANNRGAWMRLQRAAAAAAGGGAAADGNQLTAGVASAGAASSAAADGRNSSFTSAAGAFREGPPVSPGGSPPLGARSRGGAGTPGAGGDSFNSRVGPHSSRGGLLTDLNRPLRHAVTGADGEAAAGAPPDSGSSGLPGAGAGMLPLPPTGGRLAGAGADAGHPVAASNSTTVAEPLITSVDYTSAALSMASTSAARDYASPELGAVESGGLGVPRSPLSRLIAPAGGPALPKSPDWGPQAGQIASPTSPPAAALNSVDMGVLSSLLDGGKSKLRNALSASRLALLPRRPGSTGGRGRETTVESIQEQDSKEQEDAAAILADAVMANLLARVGHGSGLIGGGGAASAAGQDASGGGGGGGGAGSGGGRGGVLLAARGRMRPSTTAGMAVAAAMAFAGAGASSFLAGTLQGNGSGDNATDGSGARPGSGPLLKGIPAPSMGVDAGSSRLSALLSAVSTFTVQLCSMHQQISAAIQEVQDMASLLAYLVDAASAVPADGAGRRAAVRSAILAALRAYLQEAWPHNQPTYTAVKAALESLGGPVQTPPVPVVAARGSPPSHARGRSSAGVAVGAAASGRPVSAHSSQVQAFLRTGSQPDWDAVRRTLAASGSVTADGGGDAALLTALVAASGSGAAVEASVRAGRPSGAQAQAQQPRRGWGARRRSMATAELRQHAEEAEASGAGMDPSAEAGARTELKLSRRAPRQAESADSTAHSGQDGVELRGLARIKALLMAGGGRSEDGGGMPAGAEAAEEAAGTGEGVRVWGAAVRRGANAVAQGGGQVGFHDVCREQAEKQEQSE</sequence>
<organism evidence="8 9">
    <name type="scientific">Gonium pectorale</name>
    <name type="common">Green alga</name>
    <dbReference type="NCBI Taxonomy" id="33097"/>
    <lineage>
        <taxon>Eukaryota</taxon>
        <taxon>Viridiplantae</taxon>
        <taxon>Chlorophyta</taxon>
        <taxon>core chlorophytes</taxon>
        <taxon>Chlorophyceae</taxon>
        <taxon>CS clade</taxon>
        <taxon>Chlamydomonadales</taxon>
        <taxon>Volvocaceae</taxon>
        <taxon>Gonium</taxon>
    </lineage>
</organism>
<feature type="transmembrane region" description="Helical" evidence="6">
    <location>
        <begin position="1445"/>
        <end position="1464"/>
    </location>
</feature>
<evidence type="ECO:0000256" key="5">
    <source>
        <dbReference type="SAM" id="MobiDB-lite"/>
    </source>
</evidence>
<evidence type="ECO:0000313" key="8">
    <source>
        <dbReference type="EMBL" id="KXZ45646.1"/>
    </source>
</evidence>
<feature type="compositionally biased region" description="Low complexity" evidence="5">
    <location>
        <begin position="2498"/>
        <end position="2508"/>
    </location>
</feature>
<reference evidence="9" key="1">
    <citation type="journal article" date="2016" name="Nat. Commun.">
        <title>The Gonium pectorale genome demonstrates co-option of cell cycle regulation during the evolution of multicellularity.</title>
        <authorList>
            <person name="Hanschen E.R."/>
            <person name="Marriage T.N."/>
            <person name="Ferris P.J."/>
            <person name="Hamaji T."/>
            <person name="Toyoda A."/>
            <person name="Fujiyama A."/>
            <person name="Neme R."/>
            <person name="Noguchi H."/>
            <person name="Minakuchi Y."/>
            <person name="Suzuki M."/>
            <person name="Kawai-Toyooka H."/>
            <person name="Smith D.R."/>
            <person name="Sparks H."/>
            <person name="Anderson J."/>
            <person name="Bakaric R."/>
            <person name="Luria V."/>
            <person name="Karger A."/>
            <person name="Kirschner M.W."/>
            <person name="Durand P.M."/>
            <person name="Michod R.E."/>
            <person name="Nozaki H."/>
            <person name="Olson B.J."/>
        </authorList>
    </citation>
    <scope>NUCLEOTIDE SEQUENCE [LARGE SCALE GENOMIC DNA]</scope>
    <source>
        <strain evidence="9">NIES-2863</strain>
    </source>
</reference>
<feature type="region of interest" description="Disordered" evidence="5">
    <location>
        <begin position="2093"/>
        <end position="2117"/>
    </location>
</feature>
<feature type="region of interest" description="Disordered" evidence="5">
    <location>
        <begin position="1794"/>
        <end position="1861"/>
    </location>
</feature>
<feature type="compositionally biased region" description="Gly residues" evidence="5">
    <location>
        <begin position="1830"/>
        <end position="1841"/>
    </location>
</feature>
<feature type="compositionally biased region" description="Low complexity" evidence="5">
    <location>
        <begin position="1003"/>
        <end position="1013"/>
    </location>
</feature>
<dbReference type="GO" id="GO:0016020">
    <property type="term" value="C:membrane"/>
    <property type="evidence" value="ECO:0007669"/>
    <property type="project" value="UniProtKB-SubCell"/>
</dbReference>
<evidence type="ECO:0000259" key="7">
    <source>
        <dbReference type="Pfam" id="PF08016"/>
    </source>
</evidence>
<evidence type="ECO:0000256" key="1">
    <source>
        <dbReference type="ARBA" id="ARBA00004141"/>
    </source>
</evidence>
<feature type="compositionally biased region" description="Gly residues" evidence="5">
    <location>
        <begin position="2104"/>
        <end position="2117"/>
    </location>
</feature>
<feature type="compositionally biased region" description="Gly residues" evidence="5">
    <location>
        <begin position="2488"/>
        <end position="2497"/>
    </location>
</feature>
<dbReference type="PANTHER" id="PTHR10877">
    <property type="entry name" value="POLYCYSTIN FAMILY MEMBER"/>
    <property type="match status" value="1"/>
</dbReference>
<feature type="region of interest" description="Disordered" evidence="5">
    <location>
        <begin position="1266"/>
        <end position="1290"/>
    </location>
</feature>
<accession>A0A150G700</accession>
<dbReference type="Pfam" id="PF08016">
    <property type="entry name" value="PKD_channel"/>
    <property type="match status" value="1"/>
</dbReference>